<keyword evidence="2" id="KW-1185">Reference proteome</keyword>
<protein>
    <submittedName>
        <fullName evidence="1">Uncharacterized protein</fullName>
    </submittedName>
</protein>
<accession>A0A8J5LUU5</accession>
<comment type="caution">
    <text evidence="1">The sequence shown here is derived from an EMBL/GenBank/DDBJ whole genome shotgun (WGS) entry which is preliminary data.</text>
</comment>
<dbReference type="Proteomes" id="UP000734854">
    <property type="component" value="Unassembled WGS sequence"/>
</dbReference>
<gene>
    <name evidence="1" type="ORF">ZIOFF_005381</name>
</gene>
<evidence type="ECO:0000313" key="1">
    <source>
        <dbReference type="EMBL" id="KAG6531567.1"/>
    </source>
</evidence>
<reference evidence="1 2" key="1">
    <citation type="submission" date="2020-08" db="EMBL/GenBank/DDBJ databases">
        <title>Plant Genome Project.</title>
        <authorList>
            <person name="Zhang R.-G."/>
        </authorList>
    </citation>
    <scope>NUCLEOTIDE SEQUENCE [LARGE SCALE GENOMIC DNA]</scope>
    <source>
        <tissue evidence="1">Rhizome</tissue>
    </source>
</reference>
<sequence>MSMPPLTHPAAADAPATAADTSNIADIAPSGCRAEVVPAIELLGFTLRIVIMSLQHHCLLHNEVAYLAPAGFPKRASLMWIYFISISRANTGESATSPPNAALLHDFETSSESSTTDSGKESVADDVADEPEKQICLKSSMKKPLSDCSVPAAQDVKADDSSLESPSSTFGFAKRRKVQWTDACGKELLEIKEFEIRYGAI</sequence>
<organism evidence="1 2">
    <name type="scientific">Zingiber officinale</name>
    <name type="common">Ginger</name>
    <name type="synonym">Amomum zingiber</name>
    <dbReference type="NCBI Taxonomy" id="94328"/>
    <lineage>
        <taxon>Eukaryota</taxon>
        <taxon>Viridiplantae</taxon>
        <taxon>Streptophyta</taxon>
        <taxon>Embryophyta</taxon>
        <taxon>Tracheophyta</taxon>
        <taxon>Spermatophyta</taxon>
        <taxon>Magnoliopsida</taxon>
        <taxon>Liliopsida</taxon>
        <taxon>Zingiberales</taxon>
        <taxon>Zingiberaceae</taxon>
        <taxon>Zingiber</taxon>
    </lineage>
</organism>
<name>A0A8J5LUU5_ZINOF</name>
<proteinExistence type="predicted"/>
<dbReference type="EMBL" id="JACMSC010000002">
    <property type="protein sequence ID" value="KAG6531567.1"/>
    <property type="molecule type" value="Genomic_DNA"/>
</dbReference>
<evidence type="ECO:0000313" key="2">
    <source>
        <dbReference type="Proteomes" id="UP000734854"/>
    </source>
</evidence>
<dbReference type="PANTHER" id="PTHR33401">
    <property type="entry name" value="LIGHT-HARVESTING COMPLEX-LIKE PROTEIN OHP2, CHLOROPLASTIC"/>
    <property type="match status" value="1"/>
</dbReference>
<dbReference type="PANTHER" id="PTHR33401:SF3">
    <property type="entry name" value="LOW AFFINITY POTASSIUM TRANSPORT SYSTEM PROTEIN"/>
    <property type="match status" value="1"/>
</dbReference>
<dbReference type="AlphaFoldDB" id="A0A8J5LUU5"/>